<evidence type="ECO:0000313" key="12">
    <source>
        <dbReference type="RefSeq" id="XP_070142340.1"/>
    </source>
</evidence>
<evidence type="ECO:0000256" key="7">
    <source>
        <dbReference type="ARBA" id="ARBA00023157"/>
    </source>
</evidence>
<dbReference type="SUPFAM" id="SSF50494">
    <property type="entry name" value="Trypsin-like serine proteases"/>
    <property type="match status" value="1"/>
</dbReference>
<dbReference type="Proteomes" id="UP001652661">
    <property type="component" value="Chromosome 3R"/>
</dbReference>
<dbReference type="InterPro" id="IPR043504">
    <property type="entry name" value="Peptidase_S1_PA_chymotrypsin"/>
</dbReference>
<dbReference type="SMART" id="SM00192">
    <property type="entry name" value="LDLa"/>
    <property type="match status" value="3"/>
</dbReference>
<dbReference type="GeneID" id="108085386"/>
<dbReference type="PROSITE" id="PS50068">
    <property type="entry name" value="LDLRA_2"/>
    <property type="match status" value="2"/>
</dbReference>
<dbReference type="PROSITE" id="PS50923">
    <property type="entry name" value="SUSHI"/>
    <property type="match status" value="1"/>
</dbReference>
<dbReference type="InterPro" id="IPR035976">
    <property type="entry name" value="Sushi/SCR/CCP_sf"/>
</dbReference>
<evidence type="ECO:0000256" key="8">
    <source>
        <dbReference type="PROSITE-ProRule" id="PRU00124"/>
    </source>
</evidence>
<comment type="caution">
    <text evidence="9">Lacks conserved residue(s) required for the propagation of feature annotation.</text>
</comment>
<dbReference type="RefSeq" id="XP_070142340.1">
    <property type="nucleotide sequence ID" value="XM_070286239.1"/>
</dbReference>
<dbReference type="GO" id="GO:0008233">
    <property type="term" value="F:peptidase activity"/>
    <property type="evidence" value="ECO:0007669"/>
    <property type="project" value="UniProtKB-KW"/>
</dbReference>
<dbReference type="InterPro" id="IPR023415">
    <property type="entry name" value="LDLR_class-A_CS"/>
</dbReference>
<keyword evidence="4" id="KW-0677">Repeat</keyword>
<keyword evidence="12" id="KW-0645">Protease</keyword>
<feature type="domain" description="Sushi" evidence="10">
    <location>
        <begin position="279"/>
        <end position="348"/>
    </location>
</feature>
<dbReference type="Pfam" id="PF00084">
    <property type="entry name" value="Sushi"/>
    <property type="match status" value="1"/>
</dbReference>
<dbReference type="Pfam" id="PF00057">
    <property type="entry name" value="Ldl_recept_a"/>
    <property type="match status" value="2"/>
</dbReference>
<evidence type="ECO:0000259" key="10">
    <source>
        <dbReference type="PROSITE" id="PS50923"/>
    </source>
</evidence>
<reference evidence="12" key="1">
    <citation type="submission" date="2025-08" db="UniProtKB">
        <authorList>
            <consortium name="RefSeq"/>
        </authorList>
    </citation>
    <scope>IDENTIFICATION</scope>
    <source>
        <strain evidence="12">14028-0561.14</strain>
        <tissue evidence="12">Whole fly</tissue>
    </source>
</reference>
<evidence type="ECO:0000256" key="5">
    <source>
        <dbReference type="ARBA" id="ARBA00022989"/>
    </source>
</evidence>
<dbReference type="PROSITE" id="PS01209">
    <property type="entry name" value="LDLRA_1"/>
    <property type="match status" value="2"/>
</dbReference>
<dbReference type="SMART" id="SM00032">
    <property type="entry name" value="CCP"/>
    <property type="match status" value="2"/>
</dbReference>
<dbReference type="CDD" id="cd00112">
    <property type="entry name" value="LDLa"/>
    <property type="match status" value="2"/>
</dbReference>
<dbReference type="GO" id="GO:0006508">
    <property type="term" value="P:proteolysis"/>
    <property type="evidence" value="ECO:0007669"/>
    <property type="project" value="UniProtKB-KW"/>
</dbReference>
<dbReference type="PRINTS" id="PR00261">
    <property type="entry name" value="LDLRECEPTOR"/>
</dbReference>
<evidence type="ECO:0000256" key="2">
    <source>
        <dbReference type="ARBA" id="ARBA00004308"/>
    </source>
</evidence>
<keyword evidence="12" id="KW-0378">Hydrolase</keyword>
<sequence length="537" mass="59969">MISLYFLDFTLAFVCITKQGNTIKAHEICNGIIDCCEKNEPNCGDERFALCYNKKCDDETKFQCTYGGCLDRALRCDGKTDCWDGSDENDFECLEGAALENAYEDLKGEYEGDQILACEGKEPLPWSLVCDGQADCRDGRDEDPKLCSAIECEPPHFRCLYGACVSQKALCNHVLDCLDGSDEISEICQELHPQTKNSQTQGFKATSNWDELFCSLENDPSNSLIVENYVGNNTFRPNAKVPQDTVVSLSCKPGFRLDGKEKNICTGNSWRYKLAKCVKECKHTASVLQTRKCTLNELLIDCDQPMLPQGTRMTVFCASGAEHETPGVQICDADGIWVPEAKLPICKPICGKWEVKDDERSPPWLMSIFRRGHEANFTFVCKATILSPYILVTTEECFRDITIKSVPSKEPVLYTVAEGHPQTFSFWAHGSHPYKLHNVSLIHTFTVSEHPLALVQLLHPLEFGACVRPVCLTEEAPRNFVQVVDHSVGLMGAAVISEKKGRYELSAIISSGKKYHISAFIKDIQKDIELTESKGNI</sequence>
<dbReference type="SUPFAM" id="SSF57424">
    <property type="entry name" value="LDL receptor-like module"/>
    <property type="match status" value="3"/>
</dbReference>
<dbReference type="PANTHER" id="PTHR24270:SF8">
    <property type="entry name" value="LD11117P-RELATED"/>
    <property type="match status" value="1"/>
</dbReference>
<evidence type="ECO:0000256" key="1">
    <source>
        <dbReference type="ARBA" id="ARBA00004167"/>
    </source>
</evidence>
<evidence type="ECO:0000256" key="9">
    <source>
        <dbReference type="PROSITE-ProRule" id="PRU00302"/>
    </source>
</evidence>
<dbReference type="Gene3D" id="2.10.70.10">
    <property type="entry name" value="Complement Module, domain 1"/>
    <property type="match status" value="1"/>
</dbReference>
<keyword evidence="6" id="KW-0472">Membrane</keyword>
<dbReference type="PANTHER" id="PTHR24270">
    <property type="entry name" value="LOW-DENSITY LIPOPROTEIN RECEPTOR-RELATED"/>
    <property type="match status" value="1"/>
</dbReference>
<keyword evidence="7 8" id="KW-1015">Disulfide bond</keyword>
<keyword evidence="5" id="KW-1133">Transmembrane helix</keyword>
<dbReference type="InterPro" id="IPR009003">
    <property type="entry name" value="Peptidase_S1_PA"/>
</dbReference>
<evidence type="ECO:0000256" key="4">
    <source>
        <dbReference type="ARBA" id="ARBA00022737"/>
    </source>
</evidence>
<gene>
    <name evidence="12" type="primary">LOC108085386</name>
</gene>
<dbReference type="Gene3D" id="2.40.10.10">
    <property type="entry name" value="Trypsin-like serine proteases"/>
    <property type="match status" value="1"/>
</dbReference>
<dbReference type="InterPro" id="IPR050685">
    <property type="entry name" value="LDLR"/>
</dbReference>
<organism evidence="11 12">
    <name type="scientific">Drosophila kikkawai</name>
    <name type="common">Fruit fly</name>
    <dbReference type="NCBI Taxonomy" id="30033"/>
    <lineage>
        <taxon>Eukaryota</taxon>
        <taxon>Metazoa</taxon>
        <taxon>Ecdysozoa</taxon>
        <taxon>Arthropoda</taxon>
        <taxon>Hexapoda</taxon>
        <taxon>Insecta</taxon>
        <taxon>Pterygota</taxon>
        <taxon>Neoptera</taxon>
        <taxon>Endopterygota</taxon>
        <taxon>Diptera</taxon>
        <taxon>Brachycera</taxon>
        <taxon>Muscomorpha</taxon>
        <taxon>Ephydroidea</taxon>
        <taxon>Drosophilidae</taxon>
        <taxon>Drosophila</taxon>
        <taxon>Sophophora</taxon>
    </lineage>
</organism>
<evidence type="ECO:0000313" key="11">
    <source>
        <dbReference type="Proteomes" id="UP001652661"/>
    </source>
</evidence>
<proteinExistence type="predicted"/>
<accession>A0ABM4GHZ0</accession>
<evidence type="ECO:0000256" key="6">
    <source>
        <dbReference type="ARBA" id="ARBA00023136"/>
    </source>
</evidence>
<feature type="disulfide bond" evidence="8">
    <location>
        <begin position="64"/>
        <end position="82"/>
    </location>
</feature>
<evidence type="ECO:0000256" key="3">
    <source>
        <dbReference type="ARBA" id="ARBA00022692"/>
    </source>
</evidence>
<feature type="disulfide bond" evidence="8">
    <location>
        <begin position="152"/>
        <end position="164"/>
    </location>
</feature>
<dbReference type="InterPro" id="IPR036055">
    <property type="entry name" value="LDL_receptor-like_sf"/>
</dbReference>
<dbReference type="InterPro" id="IPR002172">
    <property type="entry name" value="LDrepeatLR_classA_rpt"/>
</dbReference>
<keyword evidence="9" id="KW-0768">Sushi</keyword>
<feature type="disulfide bond" evidence="8">
    <location>
        <begin position="159"/>
        <end position="177"/>
    </location>
</feature>
<name>A0ABM4GHZ0_DROKI</name>
<keyword evidence="11" id="KW-1185">Reference proteome</keyword>
<keyword evidence="3" id="KW-0812">Transmembrane</keyword>
<dbReference type="SUPFAM" id="SSF57535">
    <property type="entry name" value="Complement control module/SCR domain"/>
    <property type="match status" value="2"/>
</dbReference>
<dbReference type="Gene3D" id="4.10.400.10">
    <property type="entry name" value="Low-density Lipoprotein Receptor"/>
    <property type="match status" value="3"/>
</dbReference>
<dbReference type="InterPro" id="IPR000436">
    <property type="entry name" value="Sushi_SCR_CCP_dom"/>
</dbReference>
<comment type="subcellular location">
    <subcellularLocation>
        <location evidence="2">Endomembrane system</location>
    </subcellularLocation>
    <subcellularLocation>
        <location evidence="1">Membrane</location>
        <topology evidence="1">Single-pass membrane protein</topology>
    </subcellularLocation>
</comment>
<protein>
    <submittedName>
        <fullName evidence="12">Modular serine protease</fullName>
    </submittedName>
</protein>